<feature type="transmembrane region" description="Helical" evidence="1">
    <location>
        <begin position="93"/>
        <end position="121"/>
    </location>
</feature>
<accession>A0A1I6YWN8</accession>
<keyword evidence="3" id="KW-1185">Reference proteome</keyword>
<sequence>MSYRDLFIVLIRAFAAYQLLFAVLNCIELLNNYFFDVNMAVDIKEGALVAILVSLGFLFFLIYKTTWLVDFLKLDKGFESPRINLKNINSGNIAVIIIFFVGASLVIKSLVHFIISIFIYLDKGGIRFLSNDLNHLIYLFIGVILILKKNWMANLFVQEKI</sequence>
<dbReference type="Proteomes" id="UP000236454">
    <property type="component" value="Unassembled WGS sequence"/>
</dbReference>
<proteinExistence type="predicted"/>
<dbReference type="OrthoDB" id="1453725at2"/>
<dbReference type="RefSeq" id="WP_090247444.1">
    <property type="nucleotide sequence ID" value="NZ_FPAS01000001.1"/>
</dbReference>
<keyword evidence="1" id="KW-0812">Transmembrane</keyword>
<reference evidence="2 3" key="1">
    <citation type="submission" date="2016-10" db="EMBL/GenBank/DDBJ databases">
        <authorList>
            <person name="de Groot N.N."/>
        </authorList>
    </citation>
    <scope>NUCLEOTIDE SEQUENCE [LARGE SCALE GENOMIC DNA]</scope>
    <source>
        <strain evidence="2 3">CGMCC 1.7005</strain>
    </source>
</reference>
<keyword evidence="1" id="KW-1133">Transmembrane helix</keyword>
<protein>
    <submittedName>
        <fullName evidence="2">Uncharacterized protein</fullName>
    </submittedName>
</protein>
<name>A0A1I6YWN8_9FLAO</name>
<feature type="transmembrane region" description="Helical" evidence="1">
    <location>
        <begin position="133"/>
        <end position="151"/>
    </location>
</feature>
<feature type="transmembrane region" description="Helical" evidence="1">
    <location>
        <begin position="46"/>
        <end position="72"/>
    </location>
</feature>
<evidence type="ECO:0000313" key="2">
    <source>
        <dbReference type="EMBL" id="SFT54849.1"/>
    </source>
</evidence>
<dbReference type="EMBL" id="FPAS01000001">
    <property type="protein sequence ID" value="SFT54849.1"/>
    <property type="molecule type" value="Genomic_DNA"/>
</dbReference>
<evidence type="ECO:0000256" key="1">
    <source>
        <dbReference type="SAM" id="Phobius"/>
    </source>
</evidence>
<keyword evidence="1" id="KW-0472">Membrane</keyword>
<dbReference type="AlphaFoldDB" id="A0A1I6YWN8"/>
<evidence type="ECO:0000313" key="3">
    <source>
        <dbReference type="Proteomes" id="UP000236454"/>
    </source>
</evidence>
<gene>
    <name evidence="2" type="ORF">SAMN05216474_1244</name>
</gene>
<organism evidence="2 3">
    <name type="scientific">Lishizhenia tianjinensis</name>
    <dbReference type="NCBI Taxonomy" id="477690"/>
    <lineage>
        <taxon>Bacteria</taxon>
        <taxon>Pseudomonadati</taxon>
        <taxon>Bacteroidota</taxon>
        <taxon>Flavobacteriia</taxon>
        <taxon>Flavobacteriales</taxon>
        <taxon>Crocinitomicaceae</taxon>
        <taxon>Lishizhenia</taxon>
    </lineage>
</organism>